<dbReference type="InterPro" id="IPR032675">
    <property type="entry name" value="LRR_dom_sf"/>
</dbReference>
<organism evidence="1">
    <name type="scientific">Eutreptiella gymnastica</name>
    <dbReference type="NCBI Taxonomy" id="73025"/>
    <lineage>
        <taxon>Eukaryota</taxon>
        <taxon>Discoba</taxon>
        <taxon>Euglenozoa</taxon>
        <taxon>Euglenida</taxon>
        <taxon>Spirocuta</taxon>
        <taxon>Euglenophyceae</taxon>
        <taxon>Eutreptiales</taxon>
        <taxon>Eutreptiaceae</taxon>
        <taxon>Eutreptiella</taxon>
    </lineage>
</organism>
<dbReference type="SUPFAM" id="SSF52047">
    <property type="entry name" value="RNI-like"/>
    <property type="match status" value="2"/>
</dbReference>
<gene>
    <name evidence="1" type="ORF">EGYM00392_LOCUS30543</name>
</gene>
<dbReference type="InterPro" id="IPR050648">
    <property type="entry name" value="F-box_LRR-repeat"/>
</dbReference>
<dbReference type="InterPro" id="IPR006553">
    <property type="entry name" value="Leu-rich_rpt_Cys-con_subtyp"/>
</dbReference>
<sequence>MEGLALQGCHQISDAGLAGLVRDMGLRLVDLDVRGCDGVGDGTLRALAQCCPPLRSLLFGYTVRPPNWVQPATQVSDESLASVACACRGLQVLELDWHLHEGLTRVSLAPFLEVGDCLRGLMLWNLRNDTQVLDHIVEHFSQTVTQVSLINAYHRWSSFVLATPTTWGLVRRDQVSAFLARAMPRPIHGQLCPTPIQHSLALGLNVSREPDELAQHGLQAMLRHIPPGQVTTLAIGDVPIDEAEFALITDLAAAHGTSLHTVVLDEPQNFDALGLLVRVLQQCPNLTALRVCGRTSDICGYASEVGPSLPDVLRVLATRCPALRTLRWPCGPWRSLASPGLDEYDYLLRRCPCLETVCLPVLSDCVYAPRPRYKKHPQGPVVAAGPAPGGPEPFFCKGPGVETLYGNPCRALPDYDSDPKMWCHRVEHLILHSVYAPATPALIRTLPLCYPNLRTLDFGVQASRDGSVAKGPDLDSAALSAITTACCRLQPLRLPGCSLVDDASVEQVLRNCASLTALDISQCPLISQASILAVGHRYRTQLRQCVASFALPAVVLGVTRVCPNLRTLGGLPNLALEDWLQLVQDCPRLAELVEPVFPQGCEEWLIQTLLGAAPELELLGRVNVDYYRGLQYLL</sequence>
<dbReference type="EMBL" id="HBGA01082017">
    <property type="protein sequence ID" value="CAD9019429.1"/>
    <property type="molecule type" value="Transcribed_RNA"/>
</dbReference>
<accession>A0A7S1NH49</accession>
<proteinExistence type="predicted"/>
<dbReference type="Gene3D" id="3.80.10.10">
    <property type="entry name" value="Ribonuclease Inhibitor"/>
    <property type="match status" value="2"/>
</dbReference>
<evidence type="ECO:0000313" key="1">
    <source>
        <dbReference type="EMBL" id="CAD9019429.1"/>
    </source>
</evidence>
<dbReference type="PANTHER" id="PTHR13382">
    <property type="entry name" value="MITOCHONDRIAL ATP SYNTHASE COUPLING FACTOR B"/>
    <property type="match status" value="1"/>
</dbReference>
<dbReference type="AlphaFoldDB" id="A0A7S1NH49"/>
<name>A0A7S1NH49_9EUGL</name>
<dbReference type="SMART" id="SM00367">
    <property type="entry name" value="LRR_CC"/>
    <property type="match status" value="3"/>
</dbReference>
<protein>
    <submittedName>
        <fullName evidence="1">Uncharacterized protein</fullName>
    </submittedName>
</protein>
<reference evidence="1" key="1">
    <citation type="submission" date="2021-01" db="EMBL/GenBank/DDBJ databases">
        <authorList>
            <person name="Corre E."/>
            <person name="Pelletier E."/>
            <person name="Niang G."/>
            <person name="Scheremetjew M."/>
            <person name="Finn R."/>
            <person name="Kale V."/>
            <person name="Holt S."/>
            <person name="Cochrane G."/>
            <person name="Meng A."/>
            <person name="Brown T."/>
            <person name="Cohen L."/>
        </authorList>
    </citation>
    <scope>NUCLEOTIDE SEQUENCE</scope>
    <source>
        <strain evidence="1">NIES-381</strain>
    </source>
</reference>
<dbReference type="GO" id="GO:0005737">
    <property type="term" value="C:cytoplasm"/>
    <property type="evidence" value="ECO:0007669"/>
    <property type="project" value="TreeGrafter"/>
</dbReference>